<name>A0A2M7AX70_9BACT</name>
<reference evidence="2" key="1">
    <citation type="submission" date="2017-09" db="EMBL/GenBank/DDBJ databases">
        <title>Depth-based differentiation of microbial function through sediment-hosted aquifers and enrichment of novel symbionts in the deep terrestrial subsurface.</title>
        <authorList>
            <person name="Probst A.J."/>
            <person name="Ladd B."/>
            <person name="Jarett J.K."/>
            <person name="Geller-Mcgrath D.E."/>
            <person name="Sieber C.M.K."/>
            <person name="Emerson J.B."/>
            <person name="Anantharaman K."/>
            <person name="Thomas B.C."/>
            <person name="Malmstrom R."/>
            <person name="Stieglmeier M."/>
            <person name="Klingl A."/>
            <person name="Woyke T."/>
            <person name="Ryan C.M."/>
            <person name="Banfield J.F."/>
        </authorList>
    </citation>
    <scope>NUCLEOTIDE SEQUENCE [LARGE SCALE GENOMIC DNA]</scope>
</reference>
<protein>
    <submittedName>
        <fullName evidence="1">Uncharacterized protein</fullName>
    </submittedName>
</protein>
<dbReference type="EMBL" id="PEVY01000040">
    <property type="protein sequence ID" value="PIU75235.1"/>
    <property type="molecule type" value="Genomic_DNA"/>
</dbReference>
<comment type="caution">
    <text evidence="1">The sequence shown here is derived from an EMBL/GenBank/DDBJ whole genome shotgun (WGS) entry which is preliminary data.</text>
</comment>
<dbReference type="AlphaFoldDB" id="A0A2M7AX70"/>
<dbReference type="Proteomes" id="UP000228775">
    <property type="component" value="Unassembled WGS sequence"/>
</dbReference>
<evidence type="ECO:0000313" key="1">
    <source>
        <dbReference type="EMBL" id="PIU75235.1"/>
    </source>
</evidence>
<evidence type="ECO:0000313" key="2">
    <source>
        <dbReference type="Proteomes" id="UP000228775"/>
    </source>
</evidence>
<gene>
    <name evidence="1" type="ORF">COS76_01890</name>
</gene>
<sequence length="59" mass="6704">MINVSADLVKITQLFFNGLILLSDDNMPPNQKIVISQNLDKIRELLLTLLENTNFQDTS</sequence>
<organism evidence="1 2">
    <name type="scientific">Candidatus Portnoybacteria bacterium CG06_land_8_20_14_3_00_39_12</name>
    <dbReference type="NCBI Taxonomy" id="1974809"/>
    <lineage>
        <taxon>Bacteria</taxon>
        <taxon>Candidatus Portnoyibacteriota</taxon>
    </lineage>
</organism>
<accession>A0A2M7AX70</accession>
<proteinExistence type="predicted"/>